<dbReference type="NCBIfam" id="TIGR01444">
    <property type="entry name" value="fkbM_fam"/>
    <property type="match status" value="1"/>
</dbReference>
<feature type="domain" description="Methyltransferase FkbM" evidence="1">
    <location>
        <begin position="62"/>
        <end position="237"/>
    </location>
</feature>
<dbReference type="InterPro" id="IPR006342">
    <property type="entry name" value="FkbM_mtfrase"/>
</dbReference>
<accession>A0A1I1ZBM9</accession>
<evidence type="ECO:0000313" key="3">
    <source>
        <dbReference type="Proteomes" id="UP000198716"/>
    </source>
</evidence>
<dbReference type="InterPro" id="IPR052514">
    <property type="entry name" value="SAM-dependent_MTase"/>
</dbReference>
<keyword evidence="3" id="KW-1185">Reference proteome</keyword>
<evidence type="ECO:0000313" key="2">
    <source>
        <dbReference type="EMBL" id="SFE28738.1"/>
    </source>
</evidence>
<reference evidence="3" key="1">
    <citation type="submission" date="2016-10" db="EMBL/GenBank/DDBJ databases">
        <authorList>
            <person name="Varghese N."/>
            <person name="Submissions S."/>
        </authorList>
    </citation>
    <scope>NUCLEOTIDE SEQUENCE [LARGE SCALE GENOMIC DNA]</scope>
    <source>
        <strain evidence="3">DSM 45004</strain>
    </source>
</reference>
<keyword evidence="2" id="KW-0489">Methyltransferase</keyword>
<dbReference type="Proteomes" id="UP000198716">
    <property type="component" value="Unassembled WGS sequence"/>
</dbReference>
<dbReference type="PANTHER" id="PTHR34203">
    <property type="entry name" value="METHYLTRANSFERASE, FKBM FAMILY PROTEIN"/>
    <property type="match status" value="1"/>
</dbReference>
<dbReference type="Pfam" id="PF05050">
    <property type="entry name" value="Methyltransf_21"/>
    <property type="match status" value="1"/>
</dbReference>
<dbReference type="AlphaFoldDB" id="A0A1I1ZBM9"/>
<sequence length="266" mass="29867">MILWTIFGVELMFGDYVSGTKFSGMPSKAVSFGLHRLSRLRLVEPEIQGLKRVVGPGDICFDIGAAYGMYSFPLAELVGKQGAVYSFEPQKKPHRIFSSLAGVIRNRNMSITRGAVGETSGRNTVAVPVRFGLPIHGHAHILDSELSRSGTQDSGSFRTVDADTFSVDETCEKMGIQRVDFMKIDVEGYEPSVLAGAEKTLKRFMPSLLMEIEKRHLDKYGVDPEKFVRQLLEQGYDMYFWHGGNWRSADTLIDGVRNYLFVLRKR</sequence>
<dbReference type="EMBL" id="FOMZ01000010">
    <property type="protein sequence ID" value="SFE28738.1"/>
    <property type="molecule type" value="Genomic_DNA"/>
</dbReference>
<proteinExistence type="predicted"/>
<dbReference type="PANTHER" id="PTHR34203:SF15">
    <property type="entry name" value="SLL1173 PROTEIN"/>
    <property type="match status" value="1"/>
</dbReference>
<dbReference type="Gene3D" id="3.40.50.150">
    <property type="entry name" value="Vaccinia Virus protein VP39"/>
    <property type="match status" value="1"/>
</dbReference>
<dbReference type="InterPro" id="IPR029063">
    <property type="entry name" value="SAM-dependent_MTases_sf"/>
</dbReference>
<dbReference type="SUPFAM" id="SSF53335">
    <property type="entry name" value="S-adenosyl-L-methionine-dependent methyltransferases"/>
    <property type="match status" value="1"/>
</dbReference>
<dbReference type="GO" id="GO:0008168">
    <property type="term" value="F:methyltransferase activity"/>
    <property type="evidence" value="ECO:0007669"/>
    <property type="project" value="UniProtKB-KW"/>
</dbReference>
<name>A0A1I1ZBM9_9ACTN</name>
<evidence type="ECO:0000259" key="1">
    <source>
        <dbReference type="Pfam" id="PF05050"/>
    </source>
</evidence>
<gene>
    <name evidence="2" type="ORF">SAMN04487819_110157</name>
</gene>
<dbReference type="GO" id="GO:0032259">
    <property type="term" value="P:methylation"/>
    <property type="evidence" value="ECO:0007669"/>
    <property type="project" value="UniProtKB-KW"/>
</dbReference>
<organism evidence="2 3">
    <name type="scientific">Actinopolyspora alba</name>
    <dbReference type="NCBI Taxonomy" id="673379"/>
    <lineage>
        <taxon>Bacteria</taxon>
        <taxon>Bacillati</taxon>
        <taxon>Actinomycetota</taxon>
        <taxon>Actinomycetes</taxon>
        <taxon>Actinopolysporales</taxon>
        <taxon>Actinopolysporaceae</taxon>
        <taxon>Actinopolyspora</taxon>
        <taxon>Actinopolyspora alba group</taxon>
    </lineage>
</organism>
<keyword evidence="2" id="KW-0808">Transferase</keyword>
<protein>
    <submittedName>
        <fullName evidence="2">Methyltransferase, FkbM family</fullName>
    </submittedName>
</protein>